<dbReference type="InterPro" id="IPR036721">
    <property type="entry name" value="RCK_C_sf"/>
</dbReference>
<proteinExistence type="inferred from homology"/>
<comment type="similarity">
    <text evidence="2">Belongs to the AAE transporter (TC 2.A.81) family.</text>
</comment>
<dbReference type="InterPro" id="IPR001054">
    <property type="entry name" value="A/G_cyclase"/>
</dbReference>
<dbReference type="PROSITE" id="PS51202">
    <property type="entry name" value="RCK_C"/>
    <property type="match status" value="2"/>
</dbReference>
<dbReference type="Pfam" id="PF02080">
    <property type="entry name" value="TrkA_C"/>
    <property type="match status" value="2"/>
</dbReference>
<feature type="domain" description="Guanylate cyclase" evidence="9">
    <location>
        <begin position="402"/>
        <end position="440"/>
    </location>
</feature>
<dbReference type="PROSITE" id="PS50125">
    <property type="entry name" value="GUANYLATE_CYCLASE_2"/>
    <property type="match status" value="1"/>
</dbReference>
<evidence type="ECO:0000256" key="1">
    <source>
        <dbReference type="ARBA" id="ARBA00004651"/>
    </source>
</evidence>
<dbReference type="InterPro" id="IPR050144">
    <property type="entry name" value="AAE_transporter"/>
</dbReference>
<evidence type="ECO:0000256" key="2">
    <source>
        <dbReference type="ARBA" id="ARBA00009854"/>
    </source>
</evidence>
<feature type="transmembrane region" description="Helical" evidence="8">
    <location>
        <begin position="377"/>
        <end position="396"/>
    </location>
</feature>
<dbReference type="GO" id="GO:0006813">
    <property type="term" value="P:potassium ion transport"/>
    <property type="evidence" value="ECO:0007669"/>
    <property type="project" value="InterPro"/>
</dbReference>
<evidence type="ECO:0000256" key="5">
    <source>
        <dbReference type="ARBA" id="ARBA00022692"/>
    </source>
</evidence>
<evidence type="ECO:0000259" key="9">
    <source>
        <dbReference type="PROSITE" id="PS50125"/>
    </source>
</evidence>
<reference evidence="11 13" key="1">
    <citation type="submission" date="2016-10" db="EMBL/GenBank/DDBJ databases">
        <authorList>
            <person name="de Groot N.N."/>
        </authorList>
    </citation>
    <scope>NUCLEOTIDE SEQUENCE [LARGE SCALE GENOMIC DNA]</scope>
    <source>
        <strain evidence="11 13">D31d</strain>
    </source>
</reference>
<dbReference type="RefSeq" id="WP_033151316.1">
    <property type="nucleotide sequence ID" value="NZ_FNRF01000002.1"/>
</dbReference>
<feature type="transmembrane region" description="Helical" evidence="8">
    <location>
        <begin position="12"/>
        <end position="31"/>
    </location>
</feature>
<feature type="transmembrane region" description="Helical" evidence="8">
    <location>
        <begin position="499"/>
        <end position="519"/>
    </location>
</feature>
<dbReference type="EMBL" id="FNRF01000002">
    <property type="protein sequence ID" value="SEA43485.1"/>
    <property type="molecule type" value="Genomic_DNA"/>
</dbReference>
<dbReference type="EMBL" id="FRCJ01000010">
    <property type="protein sequence ID" value="SHN04804.1"/>
    <property type="molecule type" value="Genomic_DNA"/>
</dbReference>
<feature type="transmembrane region" description="Helical" evidence="8">
    <location>
        <begin position="69"/>
        <end position="88"/>
    </location>
</feature>
<evidence type="ECO:0000313" key="12">
    <source>
        <dbReference type="EMBL" id="SHN04804.1"/>
    </source>
</evidence>
<keyword evidence="3" id="KW-0813">Transport</keyword>
<evidence type="ECO:0000313" key="13">
    <source>
        <dbReference type="Proteomes" id="UP000182257"/>
    </source>
</evidence>
<feature type="transmembrane region" description="Helical" evidence="8">
    <location>
        <begin position="38"/>
        <end position="57"/>
    </location>
</feature>
<keyword evidence="4" id="KW-1003">Cell membrane</keyword>
<organism evidence="12 14">
    <name type="scientific">Xylanibacter ruminicola</name>
    <name type="common">Prevotella ruminicola</name>
    <dbReference type="NCBI Taxonomy" id="839"/>
    <lineage>
        <taxon>Bacteria</taxon>
        <taxon>Pseudomonadati</taxon>
        <taxon>Bacteroidota</taxon>
        <taxon>Bacteroidia</taxon>
        <taxon>Bacteroidales</taxon>
        <taxon>Prevotellaceae</taxon>
        <taxon>Xylanibacter</taxon>
    </lineage>
</organism>
<dbReference type="InterPro" id="IPR006512">
    <property type="entry name" value="YidE_YbjL"/>
</dbReference>
<feature type="transmembrane region" description="Helical" evidence="8">
    <location>
        <begin position="158"/>
        <end position="180"/>
    </location>
</feature>
<dbReference type="AlphaFoldDB" id="A0A1M7NLK2"/>
<gene>
    <name evidence="12" type="ORF">SAMN04488494_0109</name>
    <name evidence="11" type="ORF">SAMN05216462_1532</name>
</gene>
<keyword evidence="6 8" id="KW-1133">Transmembrane helix</keyword>
<feature type="domain" description="RCK C-terminal" evidence="10">
    <location>
        <begin position="283"/>
        <end position="367"/>
    </location>
</feature>
<dbReference type="NCBIfam" id="NF003007">
    <property type="entry name" value="PRK03818.1"/>
    <property type="match status" value="1"/>
</dbReference>
<name>A0A1M7NLK2_XYLRU</name>
<dbReference type="SUPFAM" id="SSF116726">
    <property type="entry name" value="TrkA C-terminal domain-like"/>
    <property type="match status" value="2"/>
</dbReference>
<dbReference type="Gene3D" id="3.30.70.1450">
    <property type="entry name" value="Regulator of K+ conductance, C-terminal domain"/>
    <property type="match status" value="2"/>
</dbReference>
<dbReference type="PANTHER" id="PTHR30445:SF3">
    <property type="entry name" value="TRANSPORT PROTEIN YIDE-RELATED"/>
    <property type="match status" value="1"/>
</dbReference>
<evidence type="ECO:0000256" key="3">
    <source>
        <dbReference type="ARBA" id="ARBA00022448"/>
    </source>
</evidence>
<sequence>MEWINNLIFNPSAMQTVVVLSLICALGLALGKIRVMGISLGVAFVFFVGILAGNFGFEVDSRMLDYAQSFGLILFVYCLGLSVGPGFFGSLAHEGVTLNLWGLAVILIGTAMAVCLCPLTGISMPDMAGLLCGATTNTPALGAAQQTLSQLGIPHSGTALGCAVTYPLGVVGVILAILFMRKFFVRPADLMPRSISEENETYIARFNVVNPAIVGKSLEEIATMTHLRFIISRIWRGDEVIVPKSTTQLQLDDRLMVVTKKEDASMLEILIGLHVEEPEDWNSEKVDWNALDNKMESRVVVLTKPILNGRRLGSLKIRHTYRVNISRITRGDIKLLATPDLRLQYGDRLHIVGDPKSVDAVEAFFGNSVQSLNEPNLAAIFIGIILGLALGSLPLQLPGMSIPVRLGIAGGPIVVGIIVGAFGPRFHLITYTTRSASLMLRKLGLSLYLASLGLDSGAQFFETVIRPEGILWICIGFALTVVPVLLVGMAALRSHKFDYGTICGILSGSMANPMALAYVNDTIEGNSPSVSYATVYPLGMFARVILVQMLLMIAGG</sequence>
<evidence type="ECO:0000256" key="8">
    <source>
        <dbReference type="SAM" id="Phobius"/>
    </source>
</evidence>
<feature type="transmembrane region" description="Helical" evidence="8">
    <location>
        <begin position="470"/>
        <end position="492"/>
    </location>
</feature>
<dbReference type="PANTHER" id="PTHR30445">
    <property type="entry name" value="K(+)_H(+) ANTIPORTER SUBUNIT KHTT"/>
    <property type="match status" value="1"/>
</dbReference>
<comment type="subcellular location">
    <subcellularLocation>
        <location evidence="1">Cell membrane</location>
        <topology evidence="1">Multi-pass membrane protein</topology>
    </subcellularLocation>
</comment>
<feature type="transmembrane region" description="Helical" evidence="8">
    <location>
        <begin position="402"/>
        <end position="422"/>
    </location>
</feature>
<reference evidence="12 14" key="2">
    <citation type="submission" date="2016-11" db="EMBL/GenBank/DDBJ databases">
        <authorList>
            <person name="Jaros S."/>
            <person name="Januszkiewicz K."/>
            <person name="Wedrychowicz H."/>
        </authorList>
    </citation>
    <scope>NUCLEOTIDE SEQUENCE [LARGE SCALE GENOMIC DNA]</scope>
    <source>
        <strain evidence="12 14">BPI-34</strain>
    </source>
</reference>
<keyword evidence="7 8" id="KW-0472">Membrane</keyword>
<evidence type="ECO:0000256" key="6">
    <source>
        <dbReference type="ARBA" id="ARBA00022989"/>
    </source>
</evidence>
<dbReference type="GO" id="GO:0009190">
    <property type="term" value="P:cyclic nucleotide biosynthetic process"/>
    <property type="evidence" value="ECO:0007669"/>
    <property type="project" value="InterPro"/>
</dbReference>
<dbReference type="GO" id="GO:0008324">
    <property type="term" value="F:monoatomic cation transmembrane transporter activity"/>
    <property type="evidence" value="ECO:0007669"/>
    <property type="project" value="InterPro"/>
</dbReference>
<dbReference type="InterPro" id="IPR006037">
    <property type="entry name" value="RCK_C"/>
</dbReference>
<dbReference type="Proteomes" id="UP000182257">
    <property type="component" value="Unassembled WGS sequence"/>
</dbReference>
<dbReference type="Proteomes" id="UP000184280">
    <property type="component" value="Unassembled WGS sequence"/>
</dbReference>
<dbReference type="OrthoDB" id="9155749at2"/>
<feature type="transmembrane region" description="Helical" evidence="8">
    <location>
        <begin position="100"/>
        <end position="121"/>
    </location>
</feature>
<dbReference type="NCBIfam" id="TIGR01625">
    <property type="entry name" value="YidE_YbjL_dupl"/>
    <property type="match status" value="2"/>
</dbReference>
<dbReference type="GO" id="GO:0005886">
    <property type="term" value="C:plasma membrane"/>
    <property type="evidence" value="ECO:0007669"/>
    <property type="project" value="UniProtKB-SubCell"/>
</dbReference>
<evidence type="ECO:0000259" key="10">
    <source>
        <dbReference type="PROSITE" id="PS51202"/>
    </source>
</evidence>
<evidence type="ECO:0000313" key="11">
    <source>
        <dbReference type="EMBL" id="SEA43485.1"/>
    </source>
</evidence>
<feature type="domain" description="RCK C-terminal" evidence="10">
    <location>
        <begin position="188"/>
        <end position="273"/>
    </location>
</feature>
<evidence type="ECO:0000256" key="7">
    <source>
        <dbReference type="ARBA" id="ARBA00023136"/>
    </source>
</evidence>
<feature type="transmembrane region" description="Helical" evidence="8">
    <location>
        <begin position="531"/>
        <end position="554"/>
    </location>
</feature>
<evidence type="ECO:0000256" key="4">
    <source>
        <dbReference type="ARBA" id="ARBA00022475"/>
    </source>
</evidence>
<dbReference type="Pfam" id="PF06826">
    <property type="entry name" value="Asp-Al_Ex"/>
    <property type="match status" value="2"/>
</dbReference>
<evidence type="ECO:0000313" key="14">
    <source>
        <dbReference type="Proteomes" id="UP000184280"/>
    </source>
</evidence>
<protein>
    <submittedName>
        <fullName evidence="12">AspT/YidE/YbjL antiporter duplication domain-containing protein</fullName>
    </submittedName>
</protein>
<keyword evidence="5 8" id="KW-0812">Transmembrane</keyword>
<dbReference type="GO" id="GO:0035556">
    <property type="term" value="P:intracellular signal transduction"/>
    <property type="evidence" value="ECO:0007669"/>
    <property type="project" value="InterPro"/>
</dbReference>
<accession>A0A1M7NLK2</accession>